<name>A0A164F7Q1_9CRUS</name>
<feature type="non-terminal residue" evidence="2">
    <location>
        <position position="158"/>
    </location>
</feature>
<gene>
    <name evidence="2" type="ORF">APZ42_007570</name>
</gene>
<dbReference type="AlphaFoldDB" id="A0A164F7Q1"/>
<protein>
    <submittedName>
        <fullName evidence="2">Uncharacterized protein</fullName>
    </submittedName>
</protein>
<proteinExistence type="predicted"/>
<accession>A0A164F7Q1</accession>
<reference evidence="2 3" key="1">
    <citation type="submission" date="2016-03" db="EMBL/GenBank/DDBJ databases">
        <title>EvidentialGene: Evidence-directed Construction of Genes on Genomes.</title>
        <authorList>
            <person name="Gilbert D.G."/>
            <person name="Choi J.-H."/>
            <person name="Mockaitis K."/>
            <person name="Colbourne J."/>
            <person name="Pfrender M."/>
        </authorList>
    </citation>
    <scope>NUCLEOTIDE SEQUENCE [LARGE SCALE GENOMIC DNA]</scope>
    <source>
        <strain evidence="2 3">Xinb3</strain>
        <tissue evidence="2">Complete organism</tissue>
    </source>
</reference>
<feature type="region of interest" description="Disordered" evidence="1">
    <location>
        <begin position="78"/>
        <end position="134"/>
    </location>
</feature>
<evidence type="ECO:0000313" key="3">
    <source>
        <dbReference type="Proteomes" id="UP000076858"/>
    </source>
</evidence>
<sequence length="158" mass="17810">KNNWNDKIYSNDPAEGSEDGLRLGRVVMMSEDKDFLRKNLNQFKKTTVPTNVQHQANKVKRTKGNTATPPIATKTRAVSVKGREGDLKKSRQSRRQIDFNNAENMCSSTAATMGELEGEQSANPSSLQTEDDVSVKRRLQQENDDLKWKVAGLEKEKE</sequence>
<feature type="compositionally biased region" description="Polar residues" evidence="1">
    <location>
        <begin position="98"/>
        <end position="111"/>
    </location>
</feature>
<keyword evidence="3" id="KW-1185">Reference proteome</keyword>
<dbReference type="Proteomes" id="UP000076858">
    <property type="component" value="Unassembled WGS sequence"/>
</dbReference>
<organism evidence="2 3">
    <name type="scientific">Daphnia magna</name>
    <dbReference type="NCBI Taxonomy" id="35525"/>
    <lineage>
        <taxon>Eukaryota</taxon>
        <taxon>Metazoa</taxon>
        <taxon>Ecdysozoa</taxon>
        <taxon>Arthropoda</taxon>
        <taxon>Crustacea</taxon>
        <taxon>Branchiopoda</taxon>
        <taxon>Diplostraca</taxon>
        <taxon>Cladocera</taxon>
        <taxon>Anomopoda</taxon>
        <taxon>Daphniidae</taxon>
        <taxon>Daphnia</taxon>
    </lineage>
</organism>
<feature type="non-terminal residue" evidence="2">
    <location>
        <position position="1"/>
    </location>
</feature>
<evidence type="ECO:0000313" key="2">
    <source>
        <dbReference type="EMBL" id="KZR97512.1"/>
    </source>
</evidence>
<comment type="caution">
    <text evidence="2">The sequence shown here is derived from an EMBL/GenBank/DDBJ whole genome shotgun (WGS) entry which is preliminary data.</text>
</comment>
<dbReference type="EMBL" id="LRGB01021124">
    <property type="protein sequence ID" value="KZR97512.1"/>
    <property type="molecule type" value="Genomic_DNA"/>
</dbReference>
<evidence type="ECO:0000256" key="1">
    <source>
        <dbReference type="SAM" id="MobiDB-lite"/>
    </source>
</evidence>